<sequence>MLEVFVKSILLNRFFWFYVIWITLLSARMDRVIDSLGR</sequence>
<dbReference type="AlphaFoldDB" id="A0A094X4E3"/>
<accession>A0A094X4E3</accession>
<protein>
    <submittedName>
        <fullName evidence="2">Uncharacterized protein</fullName>
    </submittedName>
</protein>
<keyword evidence="1" id="KW-0812">Transmembrane</keyword>
<keyword evidence="1" id="KW-0472">Membrane</keyword>
<dbReference type="EMBL" id="JPGK01000006">
    <property type="protein sequence ID" value="KGA93444.1"/>
    <property type="molecule type" value="Genomic_DNA"/>
</dbReference>
<gene>
    <name evidence="2" type="ORF">LptCag_0057</name>
</gene>
<dbReference type="Proteomes" id="UP000029452">
    <property type="component" value="Unassembled WGS sequence"/>
</dbReference>
<evidence type="ECO:0000313" key="3">
    <source>
        <dbReference type="Proteomes" id="UP000029452"/>
    </source>
</evidence>
<reference evidence="2 3" key="1">
    <citation type="submission" date="2014-06" db="EMBL/GenBank/DDBJ databases">
        <title>Draft genome sequence of iron oxidizing acidophile Leptospirillum ferriphilum DSM14647.</title>
        <authorList>
            <person name="Cardenas J.P."/>
            <person name="Lazcano M."/>
            <person name="Ossandon F.J."/>
            <person name="Corbett M."/>
            <person name="Holmes D.S."/>
            <person name="Watkin E."/>
        </authorList>
    </citation>
    <scope>NUCLEOTIDE SEQUENCE [LARGE SCALE GENOMIC DNA]</scope>
    <source>
        <strain evidence="2 3">DSM 14647</strain>
    </source>
</reference>
<evidence type="ECO:0000256" key="1">
    <source>
        <dbReference type="SAM" id="Phobius"/>
    </source>
</evidence>
<keyword evidence="1" id="KW-1133">Transmembrane helix</keyword>
<dbReference type="PATRIC" id="fig|178606.4.peg.1655"/>
<feature type="transmembrane region" description="Helical" evidence="1">
    <location>
        <begin position="15"/>
        <end position="33"/>
    </location>
</feature>
<evidence type="ECO:0000313" key="2">
    <source>
        <dbReference type="EMBL" id="KGA93444.1"/>
    </source>
</evidence>
<name>A0A094X4E3_9BACT</name>
<organism evidence="2 3">
    <name type="scientific">Leptospirillum ferriphilum</name>
    <dbReference type="NCBI Taxonomy" id="178606"/>
    <lineage>
        <taxon>Bacteria</taxon>
        <taxon>Pseudomonadati</taxon>
        <taxon>Nitrospirota</taxon>
        <taxon>Nitrospiria</taxon>
        <taxon>Nitrospirales</taxon>
        <taxon>Nitrospiraceae</taxon>
        <taxon>Leptospirillum</taxon>
    </lineage>
</organism>
<proteinExistence type="predicted"/>
<comment type="caution">
    <text evidence="2">The sequence shown here is derived from an EMBL/GenBank/DDBJ whole genome shotgun (WGS) entry which is preliminary data.</text>
</comment>